<evidence type="ECO:0000313" key="1">
    <source>
        <dbReference type="EMBL" id="CDM34587.1"/>
    </source>
</evidence>
<dbReference type="Proteomes" id="UP000030686">
    <property type="component" value="Unassembled WGS sequence"/>
</dbReference>
<protein>
    <submittedName>
        <fullName evidence="1">Genomic scaffold, ProqFM164S03</fullName>
    </submittedName>
</protein>
<dbReference type="AlphaFoldDB" id="W6QYG0"/>
<dbReference type="OrthoDB" id="4352430at2759"/>
<organism evidence="1 2">
    <name type="scientific">Penicillium roqueforti (strain FM164)</name>
    <dbReference type="NCBI Taxonomy" id="1365484"/>
    <lineage>
        <taxon>Eukaryota</taxon>
        <taxon>Fungi</taxon>
        <taxon>Dikarya</taxon>
        <taxon>Ascomycota</taxon>
        <taxon>Pezizomycotina</taxon>
        <taxon>Eurotiomycetes</taxon>
        <taxon>Eurotiomycetidae</taxon>
        <taxon>Eurotiales</taxon>
        <taxon>Aspergillaceae</taxon>
        <taxon>Penicillium</taxon>
    </lineage>
</organism>
<keyword evidence="2" id="KW-1185">Reference proteome</keyword>
<sequence length="114" mass="12753">MEGSGKYGFRNLGVHDRSFVVSRQLNKCLEWYGPDLSAFTSRFSKEEGRPVGTVYATINGAKSKRHGRTFRTTFGSNFLMRTNAFDGQNPELSNLTNNSTCWLRVPIQPDTAGV</sequence>
<dbReference type="EMBL" id="HG792017">
    <property type="protein sequence ID" value="CDM34587.1"/>
    <property type="molecule type" value="Genomic_DNA"/>
</dbReference>
<proteinExistence type="predicted"/>
<gene>
    <name evidence="1" type="ORF">PROQFM164_S03g001311</name>
</gene>
<name>W6QYG0_PENRF</name>
<accession>W6QYG0</accession>
<reference evidence="1" key="1">
    <citation type="journal article" date="2014" name="Nat. Commun.">
        <title>Multiple recent horizontal transfers of a large genomic region in cheese making fungi.</title>
        <authorList>
            <person name="Cheeseman K."/>
            <person name="Ropars J."/>
            <person name="Renault P."/>
            <person name="Dupont J."/>
            <person name="Gouzy J."/>
            <person name="Branca A."/>
            <person name="Abraham A.L."/>
            <person name="Ceppi M."/>
            <person name="Conseiller E."/>
            <person name="Debuchy R."/>
            <person name="Malagnac F."/>
            <person name="Goarin A."/>
            <person name="Silar P."/>
            <person name="Lacoste S."/>
            <person name="Sallet E."/>
            <person name="Bensimon A."/>
            <person name="Giraud T."/>
            <person name="Brygoo Y."/>
        </authorList>
    </citation>
    <scope>NUCLEOTIDE SEQUENCE [LARGE SCALE GENOMIC DNA]</scope>
    <source>
        <strain evidence="1">FM164</strain>
    </source>
</reference>
<evidence type="ECO:0000313" key="2">
    <source>
        <dbReference type="Proteomes" id="UP000030686"/>
    </source>
</evidence>